<feature type="region of interest" description="Disordered" evidence="1">
    <location>
        <begin position="147"/>
        <end position="174"/>
    </location>
</feature>
<reference evidence="4" key="1">
    <citation type="submission" date="2016-06" db="EMBL/GenBank/DDBJ databases">
        <authorList>
            <person name="Varghese N."/>
        </authorList>
    </citation>
    <scope>NUCLEOTIDE SEQUENCE [LARGE SCALE GENOMIC DNA]</scope>
    <source>
        <strain evidence="4">DSM 46123</strain>
    </source>
</reference>
<dbReference type="InterPro" id="IPR047650">
    <property type="entry name" value="Transpos_IS110"/>
</dbReference>
<evidence type="ECO:0000313" key="4">
    <source>
        <dbReference type="Proteomes" id="UP000198906"/>
    </source>
</evidence>
<dbReference type="PANTHER" id="PTHR33055:SF16">
    <property type="entry name" value="TRANSPOSASE FOR INSERTION SEQUENCE ELEMENT IS1547"/>
    <property type="match status" value="1"/>
</dbReference>
<dbReference type="EMBL" id="FMHU01000001">
    <property type="protein sequence ID" value="SCL19894.1"/>
    <property type="molecule type" value="Genomic_DNA"/>
</dbReference>
<organism evidence="3 4">
    <name type="scientific">Micromonospora inyonensis</name>
    <dbReference type="NCBI Taxonomy" id="47866"/>
    <lineage>
        <taxon>Bacteria</taxon>
        <taxon>Bacillati</taxon>
        <taxon>Actinomycetota</taxon>
        <taxon>Actinomycetes</taxon>
        <taxon>Micromonosporales</taxon>
        <taxon>Micromonosporaceae</taxon>
        <taxon>Micromonospora</taxon>
    </lineage>
</organism>
<accession>A0A1C6RRY6</accession>
<feature type="domain" description="Transposase IS110-like N-terminal" evidence="2">
    <location>
        <begin position="10"/>
        <end position="156"/>
    </location>
</feature>
<dbReference type="PANTHER" id="PTHR33055">
    <property type="entry name" value="TRANSPOSASE FOR INSERTION SEQUENCE ELEMENT IS1111A"/>
    <property type="match status" value="1"/>
</dbReference>
<dbReference type="GO" id="GO:0006313">
    <property type="term" value="P:DNA transposition"/>
    <property type="evidence" value="ECO:0007669"/>
    <property type="project" value="InterPro"/>
</dbReference>
<evidence type="ECO:0000313" key="3">
    <source>
        <dbReference type="EMBL" id="SCL19894.1"/>
    </source>
</evidence>
<keyword evidence="4" id="KW-1185">Reference proteome</keyword>
<evidence type="ECO:0000259" key="2">
    <source>
        <dbReference type="Pfam" id="PF01548"/>
    </source>
</evidence>
<dbReference type="RefSeq" id="WP_245714686.1">
    <property type="nucleotide sequence ID" value="NZ_FMHU01000001.1"/>
</dbReference>
<dbReference type="AlphaFoldDB" id="A0A1C6RRY6"/>
<protein>
    <submittedName>
        <fullName evidence="3">Transposase</fullName>
    </submittedName>
</protein>
<proteinExistence type="predicted"/>
<evidence type="ECO:0000256" key="1">
    <source>
        <dbReference type="SAM" id="MobiDB-lite"/>
    </source>
</evidence>
<dbReference type="STRING" id="47866.GA0074694_2851"/>
<name>A0A1C6RRY6_9ACTN</name>
<dbReference type="GO" id="GO:0003677">
    <property type="term" value="F:DNA binding"/>
    <property type="evidence" value="ECO:0007669"/>
    <property type="project" value="InterPro"/>
</dbReference>
<feature type="compositionally biased region" description="Basic and acidic residues" evidence="1">
    <location>
        <begin position="147"/>
        <end position="161"/>
    </location>
</feature>
<dbReference type="GO" id="GO:0004803">
    <property type="term" value="F:transposase activity"/>
    <property type="evidence" value="ECO:0007669"/>
    <property type="project" value="InterPro"/>
</dbReference>
<dbReference type="InterPro" id="IPR002525">
    <property type="entry name" value="Transp_IS110-like_N"/>
</dbReference>
<sequence>MSGTSDRVVIGMDPHKRSATIEVMAGDETVVGGGRFDTDRDGYTAMRKYATQWPNRVWAIEGCQGIGRHIANRLLADGEQAVDVPPKLSARARVFATGQGRKTDATDAHSIALGGTRMAGLRPVVNDEQLALLRILVDRRRSLGEDHTRMVSQLHDQRRGGDGGGPGRTTGNDY</sequence>
<dbReference type="Proteomes" id="UP000198906">
    <property type="component" value="Unassembled WGS sequence"/>
</dbReference>
<dbReference type="Pfam" id="PF01548">
    <property type="entry name" value="DEDD_Tnp_IS110"/>
    <property type="match status" value="1"/>
</dbReference>
<gene>
    <name evidence="3" type="ORF">GA0074694_2851</name>
</gene>